<feature type="transmembrane region" description="Helical" evidence="5">
    <location>
        <begin position="32"/>
        <end position="53"/>
    </location>
</feature>
<dbReference type="CDD" id="cd03682">
    <property type="entry name" value="ClC_sycA_like"/>
    <property type="match status" value="1"/>
</dbReference>
<keyword evidence="3 5" id="KW-1133">Transmembrane helix</keyword>
<reference evidence="6 7" key="1">
    <citation type="submission" date="2019-02" db="EMBL/GenBank/DDBJ databases">
        <title>Pedobacter sp. RP-3-11 sp. nov., isolated from Arctic soil.</title>
        <authorList>
            <person name="Dahal R.H."/>
        </authorList>
    </citation>
    <scope>NUCLEOTIDE SEQUENCE [LARGE SCALE GENOMIC DNA]</scope>
    <source>
        <strain evidence="6 7">RP-3-11</strain>
    </source>
</reference>
<keyword evidence="2 5" id="KW-0812">Transmembrane</keyword>
<dbReference type="OrthoDB" id="9767361at2"/>
<protein>
    <submittedName>
        <fullName evidence="6">Chloride channel protein</fullName>
    </submittedName>
</protein>
<sequence length="429" mass="46076">MPVKKLTEGFLLSINRFINLDFGIVLLSTLKWLLIAMLIGAIVGSASALFLVTLNWATNFRESHIWIISLLPIAGLLIGLAYHYWGKDVVKGNNLLIEELQSPKKVIPLIMAPLIFAGTIITHLFGGSAGREGTAVQIGGAFADQFTKLFKLKPRDRKIILICGISAGFASVFGTPLAGAIFGLEVFVVGSLMYTAILPSFLTAIIADYACRAWGVGHTHYSIGIVPQMDAINLLLSLGVGIIFGLVARSFSALNHGLSNVFGKIKYPPLRPVIGGIILIAIIYFLDTTRYIGLGIPVISESFTQQEPYYTFIIKLLLTTLTLSAGFKGGEVTPLFFIGATLGSFLSIFIPLPIGLLAGMGFVAVFSGAANTPLACIFMGVELFGIASGMYIALACIAAYLFSGHTGIYRSQAIGNPKHLLLKRHQFLS</sequence>
<dbReference type="PANTHER" id="PTHR43427">
    <property type="entry name" value="CHLORIDE CHANNEL PROTEIN CLC-E"/>
    <property type="match status" value="1"/>
</dbReference>
<dbReference type="InterPro" id="IPR001807">
    <property type="entry name" value="ClC"/>
</dbReference>
<dbReference type="Pfam" id="PF00654">
    <property type="entry name" value="Voltage_CLC"/>
    <property type="match status" value="1"/>
</dbReference>
<evidence type="ECO:0000313" key="7">
    <source>
        <dbReference type="Proteomes" id="UP000291485"/>
    </source>
</evidence>
<dbReference type="Proteomes" id="UP000291485">
    <property type="component" value="Unassembled WGS sequence"/>
</dbReference>
<dbReference type="PANTHER" id="PTHR43427:SF12">
    <property type="entry name" value="CHLORIDE TRANSPORTER"/>
    <property type="match status" value="1"/>
</dbReference>
<feature type="transmembrane region" description="Helical" evidence="5">
    <location>
        <begin position="269"/>
        <end position="287"/>
    </location>
</feature>
<dbReference type="InterPro" id="IPR050368">
    <property type="entry name" value="ClC-type_chloride_channel"/>
</dbReference>
<dbReference type="Gene3D" id="1.10.3080.10">
    <property type="entry name" value="Clc chloride channel"/>
    <property type="match status" value="1"/>
</dbReference>
<evidence type="ECO:0000256" key="4">
    <source>
        <dbReference type="ARBA" id="ARBA00023136"/>
    </source>
</evidence>
<evidence type="ECO:0000256" key="1">
    <source>
        <dbReference type="ARBA" id="ARBA00004141"/>
    </source>
</evidence>
<feature type="transmembrane region" description="Helical" evidence="5">
    <location>
        <begin position="333"/>
        <end position="366"/>
    </location>
</feature>
<feature type="transmembrane region" description="Helical" evidence="5">
    <location>
        <begin position="231"/>
        <end position="249"/>
    </location>
</feature>
<dbReference type="AlphaFoldDB" id="A0A4R0P733"/>
<dbReference type="GO" id="GO:0015108">
    <property type="term" value="F:chloride transmembrane transporter activity"/>
    <property type="evidence" value="ECO:0007669"/>
    <property type="project" value="InterPro"/>
</dbReference>
<keyword evidence="4 5" id="KW-0472">Membrane</keyword>
<organism evidence="6 7">
    <name type="scientific">Pedobacter frigidisoli</name>
    <dbReference type="NCBI Taxonomy" id="2530455"/>
    <lineage>
        <taxon>Bacteria</taxon>
        <taxon>Pseudomonadati</taxon>
        <taxon>Bacteroidota</taxon>
        <taxon>Sphingobacteriia</taxon>
        <taxon>Sphingobacteriales</taxon>
        <taxon>Sphingobacteriaceae</taxon>
        <taxon>Pedobacter</taxon>
    </lineage>
</organism>
<feature type="transmembrane region" description="Helical" evidence="5">
    <location>
        <begin position="159"/>
        <end position="182"/>
    </location>
</feature>
<evidence type="ECO:0000256" key="3">
    <source>
        <dbReference type="ARBA" id="ARBA00022989"/>
    </source>
</evidence>
<keyword evidence="7" id="KW-1185">Reference proteome</keyword>
<dbReference type="SUPFAM" id="SSF81340">
    <property type="entry name" value="Clc chloride channel"/>
    <property type="match status" value="1"/>
</dbReference>
<feature type="transmembrane region" description="Helical" evidence="5">
    <location>
        <begin position="106"/>
        <end position="125"/>
    </location>
</feature>
<comment type="subcellular location">
    <subcellularLocation>
        <location evidence="1">Membrane</location>
        <topology evidence="1">Multi-pass membrane protein</topology>
    </subcellularLocation>
</comment>
<feature type="transmembrane region" description="Helical" evidence="5">
    <location>
        <begin position="65"/>
        <end position="86"/>
    </location>
</feature>
<accession>A0A4R0P733</accession>
<dbReference type="RefSeq" id="WP_131556214.1">
    <property type="nucleotide sequence ID" value="NZ_SJSN01000001.1"/>
</dbReference>
<evidence type="ECO:0000256" key="2">
    <source>
        <dbReference type="ARBA" id="ARBA00022692"/>
    </source>
</evidence>
<dbReference type="EMBL" id="SJSN01000001">
    <property type="protein sequence ID" value="TCD12780.1"/>
    <property type="molecule type" value="Genomic_DNA"/>
</dbReference>
<comment type="caution">
    <text evidence="6">The sequence shown here is derived from an EMBL/GenBank/DDBJ whole genome shotgun (WGS) entry which is preliminary data.</text>
</comment>
<feature type="transmembrane region" description="Helical" evidence="5">
    <location>
        <begin position="378"/>
        <end position="402"/>
    </location>
</feature>
<evidence type="ECO:0000313" key="6">
    <source>
        <dbReference type="EMBL" id="TCD12780.1"/>
    </source>
</evidence>
<feature type="transmembrane region" description="Helical" evidence="5">
    <location>
        <begin position="308"/>
        <end position="327"/>
    </location>
</feature>
<dbReference type="GO" id="GO:0016020">
    <property type="term" value="C:membrane"/>
    <property type="evidence" value="ECO:0007669"/>
    <property type="project" value="UniProtKB-SubCell"/>
</dbReference>
<feature type="transmembrane region" description="Helical" evidence="5">
    <location>
        <begin position="188"/>
        <end position="210"/>
    </location>
</feature>
<dbReference type="InterPro" id="IPR014743">
    <property type="entry name" value="Cl-channel_core"/>
</dbReference>
<gene>
    <name evidence="6" type="ORF">EZ449_01670</name>
</gene>
<proteinExistence type="predicted"/>
<name>A0A4R0P733_9SPHI</name>
<dbReference type="PRINTS" id="PR00762">
    <property type="entry name" value="CLCHANNEL"/>
</dbReference>
<evidence type="ECO:0000256" key="5">
    <source>
        <dbReference type="SAM" id="Phobius"/>
    </source>
</evidence>